<dbReference type="Proteomes" id="UP000054383">
    <property type="component" value="Unassembled WGS sequence"/>
</dbReference>
<proteinExistence type="predicted"/>
<reference evidence="1 2" key="1">
    <citation type="submission" date="2015-04" db="EMBL/GenBank/DDBJ databases">
        <authorList>
            <person name="Syromyatnikov M.Y."/>
            <person name="Popov V.N."/>
        </authorList>
    </citation>
    <scope>NUCLEOTIDE SEQUENCE [LARGE SCALE GENOMIC DNA]</scope>
    <source>
        <strain evidence="1">WF-38-12</strain>
    </source>
</reference>
<dbReference type="InterPro" id="IPR018811">
    <property type="entry name" value="MRX11"/>
</dbReference>
<sequence>MAPSRALPRLLSRSHFFTPTRFSTHRFFSSTPPSAGADTSASSRLQKFNDRLPRFLRRYTTPLLGAPTTHITSFLVLHEFTAVAPLFGLVAVFHYSGWMPTLTSGEGGAFNEAVQRFGKWMSKKGWVDSEDAETAKIASSTSVNGDNSLLVSEQKGVKLVFEFAAAYAVTKALLPLRIVASVWATPWFARVFIGPLGRRMGQIFRKRST</sequence>
<evidence type="ECO:0000313" key="1">
    <source>
        <dbReference type="EMBL" id="CRG87401.1"/>
    </source>
</evidence>
<name>A0A0U1LXK1_TALIS</name>
<evidence type="ECO:0000313" key="2">
    <source>
        <dbReference type="Proteomes" id="UP000054383"/>
    </source>
</evidence>
<dbReference type="EMBL" id="CVMT01000003">
    <property type="protein sequence ID" value="CRG87401.1"/>
    <property type="molecule type" value="Genomic_DNA"/>
</dbReference>
<dbReference type="STRING" id="28573.A0A0U1LXK1"/>
<dbReference type="AlphaFoldDB" id="A0A0U1LXK1"/>
<dbReference type="OMA" id="VGAFHYG"/>
<organism evidence="1 2">
    <name type="scientific">Talaromyces islandicus</name>
    <name type="common">Penicillium islandicum</name>
    <dbReference type="NCBI Taxonomy" id="28573"/>
    <lineage>
        <taxon>Eukaryota</taxon>
        <taxon>Fungi</taxon>
        <taxon>Dikarya</taxon>
        <taxon>Ascomycota</taxon>
        <taxon>Pezizomycotina</taxon>
        <taxon>Eurotiomycetes</taxon>
        <taxon>Eurotiomycetidae</taxon>
        <taxon>Eurotiales</taxon>
        <taxon>Trichocomaceae</taxon>
        <taxon>Talaromyces</taxon>
        <taxon>Talaromyces sect. Islandici</taxon>
    </lineage>
</organism>
<protein>
    <submittedName>
        <fullName evidence="1">Uncharacterized protein</fullName>
    </submittedName>
</protein>
<dbReference type="PANTHER" id="PTHR28002:SF1">
    <property type="entry name" value="MIOREX COMPLEX COMPONENT 11"/>
    <property type="match status" value="1"/>
</dbReference>
<accession>A0A0U1LXK1</accession>
<gene>
    <name evidence="1" type="ORF">PISL3812_04418</name>
</gene>
<dbReference type="OrthoDB" id="5580261at2759"/>
<dbReference type="PANTHER" id="PTHR28002">
    <property type="entry name" value="MIOREX COMPLEX COMPONENT 11"/>
    <property type="match status" value="1"/>
</dbReference>
<dbReference type="Pfam" id="PF10306">
    <property type="entry name" value="FLILHELTA"/>
    <property type="match status" value="1"/>
</dbReference>
<keyword evidence="2" id="KW-1185">Reference proteome</keyword>
<dbReference type="GO" id="GO:0005739">
    <property type="term" value="C:mitochondrion"/>
    <property type="evidence" value="ECO:0007669"/>
    <property type="project" value="TreeGrafter"/>
</dbReference>